<evidence type="ECO:0000313" key="2">
    <source>
        <dbReference type="Proteomes" id="UP000236291"/>
    </source>
</evidence>
<protein>
    <submittedName>
        <fullName evidence="1">Uncharacterized protein</fullName>
    </submittedName>
</protein>
<organism evidence="1 2">
    <name type="scientific">Trifolium pratense</name>
    <name type="common">Red clover</name>
    <dbReference type="NCBI Taxonomy" id="57577"/>
    <lineage>
        <taxon>Eukaryota</taxon>
        <taxon>Viridiplantae</taxon>
        <taxon>Streptophyta</taxon>
        <taxon>Embryophyta</taxon>
        <taxon>Tracheophyta</taxon>
        <taxon>Spermatophyta</taxon>
        <taxon>Magnoliopsida</taxon>
        <taxon>eudicotyledons</taxon>
        <taxon>Gunneridae</taxon>
        <taxon>Pentapetalae</taxon>
        <taxon>rosids</taxon>
        <taxon>fabids</taxon>
        <taxon>Fabales</taxon>
        <taxon>Fabaceae</taxon>
        <taxon>Papilionoideae</taxon>
        <taxon>50 kb inversion clade</taxon>
        <taxon>NPAAA clade</taxon>
        <taxon>Hologalegina</taxon>
        <taxon>IRL clade</taxon>
        <taxon>Trifolieae</taxon>
        <taxon>Trifolium</taxon>
    </lineage>
</organism>
<comment type="caution">
    <text evidence="1">The sequence shown here is derived from an EMBL/GenBank/DDBJ whole genome shotgun (WGS) entry which is preliminary data.</text>
</comment>
<evidence type="ECO:0000313" key="1">
    <source>
        <dbReference type="EMBL" id="PNX76409.1"/>
    </source>
</evidence>
<proteinExistence type="predicted"/>
<accession>A0A2K3LD01</accession>
<reference evidence="1 2" key="1">
    <citation type="journal article" date="2014" name="Am. J. Bot.">
        <title>Genome assembly and annotation for red clover (Trifolium pratense; Fabaceae).</title>
        <authorList>
            <person name="Istvanek J."/>
            <person name="Jaros M."/>
            <person name="Krenek A."/>
            <person name="Repkova J."/>
        </authorList>
    </citation>
    <scope>NUCLEOTIDE SEQUENCE [LARGE SCALE GENOMIC DNA]</scope>
    <source>
        <strain evidence="2">cv. Tatra</strain>
        <tissue evidence="1">Young leaves</tissue>
    </source>
</reference>
<gene>
    <name evidence="1" type="ORF">L195_g032357</name>
</gene>
<name>A0A2K3LD01_TRIPR</name>
<dbReference type="AlphaFoldDB" id="A0A2K3LD01"/>
<dbReference type="Proteomes" id="UP000236291">
    <property type="component" value="Unassembled WGS sequence"/>
</dbReference>
<reference evidence="1 2" key="2">
    <citation type="journal article" date="2017" name="Front. Plant Sci.">
        <title>Gene Classification and Mining of Molecular Markers Useful in Red Clover (Trifolium pratense) Breeding.</title>
        <authorList>
            <person name="Istvanek J."/>
            <person name="Dluhosova J."/>
            <person name="Dluhos P."/>
            <person name="Patkova L."/>
            <person name="Nedelnik J."/>
            <person name="Repkova J."/>
        </authorList>
    </citation>
    <scope>NUCLEOTIDE SEQUENCE [LARGE SCALE GENOMIC DNA]</scope>
    <source>
        <strain evidence="2">cv. Tatra</strain>
        <tissue evidence="1">Young leaves</tissue>
    </source>
</reference>
<dbReference type="EMBL" id="ASHM01030604">
    <property type="protein sequence ID" value="PNX76409.1"/>
    <property type="molecule type" value="Genomic_DNA"/>
</dbReference>
<sequence length="51" mass="5466">MPDVMIPGPPQDPTVVSEPMVVDSALCVESFPDKVFRRRVPLRPSNGGTSG</sequence>